<feature type="region of interest" description="Disordered" evidence="1">
    <location>
        <begin position="1"/>
        <end position="57"/>
    </location>
</feature>
<reference evidence="4" key="3">
    <citation type="submission" date="2025-04" db="UniProtKB">
        <authorList>
            <consortium name="RefSeq"/>
        </authorList>
    </citation>
    <scope>IDENTIFICATION</scope>
    <source>
        <strain evidence="4">CBS 304.34</strain>
    </source>
</reference>
<organism evidence="2">
    <name type="scientific">Mytilinidion resinicola</name>
    <dbReference type="NCBI Taxonomy" id="574789"/>
    <lineage>
        <taxon>Eukaryota</taxon>
        <taxon>Fungi</taxon>
        <taxon>Dikarya</taxon>
        <taxon>Ascomycota</taxon>
        <taxon>Pezizomycotina</taxon>
        <taxon>Dothideomycetes</taxon>
        <taxon>Pleosporomycetidae</taxon>
        <taxon>Mytilinidiales</taxon>
        <taxon>Mytilinidiaceae</taxon>
        <taxon>Mytilinidion</taxon>
    </lineage>
</organism>
<evidence type="ECO:0000313" key="2">
    <source>
        <dbReference type="EMBL" id="KAF2804620.1"/>
    </source>
</evidence>
<evidence type="ECO:0000313" key="4">
    <source>
        <dbReference type="RefSeq" id="XP_033571584.1"/>
    </source>
</evidence>
<reference evidence="2 4" key="1">
    <citation type="journal article" date="2020" name="Stud. Mycol.">
        <title>101 Dothideomycetes genomes: a test case for predicting lifestyles and emergence of pathogens.</title>
        <authorList>
            <person name="Haridas S."/>
            <person name="Albert R."/>
            <person name="Binder M."/>
            <person name="Bloem J."/>
            <person name="Labutti K."/>
            <person name="Salamov A."/>
            <person name="Andreopoulos B."/>
            <person name="Baker S."/>
            <person name="Barry K."/>
            <person name="Bills G."/>
            <person name="Bluhm B."/>
            <person name="Cannon C."/>
            <person name="Castanera R."/>
            <person name="Culley D."/>
            <person name="Daum C."/>
            <person name="Ezra D."/>
            <person name="Gonzalez J."/>
            <person name="Henrissat B."/>
            <person name="Kuo A."/>
            <person name="Liang C."/>
            <person name="Lipzen A."/>
            <person name="Lutzoni F."/>
            <person name="Magnuson J."/>
            <person name="Mondo S."/>
            <person name="Nolan M."/>
            <person name="Ohm R."/>
            <person name="Pangilinan J."/>
            <person name="Park H.-J."/>
            <person name="Ramirez L."/>
            <person name="Alfaro M."/>
            <person name="Sun H."/>
            <person name="Tritt A."/>
            <person name="Yoshinaga Y."/>
            <person name="Zwiers L.-H."/>
            <person name="Turgeon B."/>
            <person name="Goodwin S."/>
            <person name="Spatafora J."/>
            <person name="Crous P."/>
            <person name="Grigoriev I."/>
        </authorList>
    </citation>
    <scope>NUCLEOTIDE SEQUENCE</scope>
    <source>
        <strain evidence="2 4">CBS 304.34</strain>
    </source>
</reference>
<dbReference type="Proteomes" id="UP000504636">
    <property type="component" value="Unplaced"/>
</dbReference>
<gene>
    <name evidence="2 4" type="ORF">BDZ99DRAFT_467309</name>
</gene>
<keyword evidence="3" id="KW-1185">Reference proteome</keyword>
<reference evidence="4" key="2">
    <citation type="submission" date="2020-04" db="EMBL/GenBank/DDBJ databases">
        <authorList>
            <consortium name="NCBI Genome Project"/>
        </authorList>
    </citation>
    <scope>NUCLEOTIDE SEQUENCE</scope>
    <source>
        <strain evidence="4">CBS 304.34</strain>
    </source>
</reference>
<dbReference type="RefSeq" id="XP_033571584.1">
    <property type="nucleotide sequence ID" value="XM_033720994.1"/>
</dbReference>
<proteinExistence type="predicted"/>
<evidence type="ECO:0000256" key="1">
    <source>
        <dbReference type="SAM" id="MobiDB-lite"/>
    </source>
</evidence>
<protein>
    <submittedName>
        <fullName evidence="2 4">Uncharacterized protein</fullName>
    </submittedName>
</protein>
<sequence>MTTLSEHLHNHNASPSECTNEPVNNSGHEDSTTGGGGSSGGGGGGGQGTGTSPPDEK</sequence>
<evidence type="ECO:0000313" key="3">
    <source>
        <dbReference type="Proteomes" id="UP000504636"/>
    </source>
</evidence>
<dbReference type="GeneID" id="54461887"/>
<accession>A0A6A6Y7F3</accession>
<dbReference type="AlphaFoldDB" id="A0A6A6Y7F3"/>
<dbReference type="EMBL" id="MU003712">
    <property type="protein sequence ID" value="KAF2804620.1"/>
    <property type="molecule type" value="Genomic_DNA"/>
</dbReference>
<feature type="compositionally biased region" description="Polar residues" evidence="1">
    <location>
        <begin position="1"/>
        <end position="26"/>
    </location>
</feature>
<name>A0A6A6Y7F3_9PEZI</name>
<feature type="compositionally biased region" description="Gly residues" evidence="1">
    <location>
        <begin position="33"/>
        <end position="49"/>
    </location>
</feature>